<dbReference type="OrthoDB" id="21413at2759"/>
<keyword evidence="4" id="KW-0175">Coiled coil</keyword>
<dbReference type="GO" id="GO:0003682">
    <property type="term" value="F:chromatin binding"/>
    <property type="evidence" value="ECO:0007669"/>
    <property type="project" value="TreeGrafter"/>
</dbReference>
<evidence type="ECO:0000313" key="6">
    <source>
        <dbReference type="EMBL" id="KAJ1966818.1"/>
    </source>
</evidence>
<sequence length="255" mass="29230">MADDSPTDFTSLTEALNSRIASQDAVAQRYEKLLADYKALSQRLTTLPDETNYDVQVPFGPLAFFPGKLIHTNEIMVLLGDNWFVERSSKQANAIVDRRMEYVQEKLDQLQQEKELLIGRKTVAAELDHMRASRVNEEGEPIVEIMEEVQEEEPSTVHTTQAESRPVVSEVKERAPEEFDAREREILERLRQMELEEEMRESDSDDDDDDNLDDYMVNDQSQSQQSILETTLPTDANVEKEVIESLKVQKPGKVP</sequence>
<keyword evidence="2" id="KW-0539">Nucleus</keyword>
<evidence type="ECO:0000256" key="5">
    <source>
        <dbReference type="SAM" id="MobiDB-lite"/>
    </source>
</evidence>
<dbReference type="EMBL" id="JANBPY010000447">
    <property type="protein sequence ID" value="KAJ1966818.1"/>
    <property type="molecule type" value="Genomic_DNA"/>
</dbReference>
<feature type="region of interest" description="Disordered" evidence="5">
    <location>
        <begin position="149"/>
        <end position="180"/>
    </location>
</feature>
<keyword evidence="7" id="KW-1185">Reference proteome</keyword>
<dbReference type="CDD" id="cd23159">
    <property type="entry name" value="Prefoldin_URI1"/>
    <property type="match status" value="1"/>
</dbReference>
<reference evidence="6" key="1">
    <citation type="submission" date="2022-07" db="EMBL/GenBank/DDBJ databases">
        <title>Phylogenomic reconstructions and comparative analyses of Kickxellomycotina fungi.</title>
        <authorList>
            <person name="Reynolds N.K."/>
            <person name="Stajich J.E."/>
            <person name="Barry K."/>
            <person name="Grigoriev I.V."/>
            <person name="Crous P."/>
            <person name="Smith M.E."/>
        </authorList>
    </citation>
    <scope>NUCLEOTIDE SEQUENCE</scope>
    <source>
        <strain evidence="6">RSA 1196</strain>
    </source>
</reference>
<dbReference type="GO" id="GO:0000122">
    <property type="term" value="P:negative regulation of transcription by RNA polymerase II"/>
    <property type="evidence" value="ECO:0007669"/>
    <property type="project" value="TreeGrafter"/>
</dbReference>
<dbReference type="GO" id="GO:0019212">
    <property type="term" value="F:phosphatase inhibitor activity"/>
    <property type="evidence" value="ECO:0007669"/>
    <property type="project" value="TreeGrafter"/>
</dbReference>
<protein>
    <submittedName>
        <fullName evidence="6">Uncharacterized protein</fullName>
    </submittedName>
</protein>
<feature type="compositionally biased region" description="Polar residues" evidence="5">
    <location>
        <begin position="218"/>
        <end position="234"/>
    </location>
</feature>
<name>A0A9W8AT70_9FUNG</name>
<feature type="compositionally biased region" description="Basic and acidic residues" evidence="5">
    <location>
        <begin position="170"/>
        <end position="180"/>
    </location>
</feature>
<evidence type="ECO:0000256" key="2">
    <source>
        <dbReference type="ARBA" id="ARBA00023242"/>
    </source>
</evidence>
<evidence type="ECO:0000313" key="7">
    <source>
        <dbReference type="Proteomes" id="UP001150925"/>
    </source>
</evidence>
<dbReference type="GO" id="GO:0003714">
    <property type="term" value="F:transcription corepressor activity"/>
    <property type="evidence" value="ECO:0007669"/>
    <property type="project" value="TreeGrafter"/>
</dbReference>
<dbReference type="PANTHER" id="PTHR15111:SF0">
    <property type="entry name" value="UNCONVENTIONAL PREFOLDIN RPB5 INTERACTOR 1"/>
    <property type="match status" value="1"/>
</dbReference>
<dbReference type="Gene3D" id="1.10.287.370">
    <property type="match status" value="1"/>
</dbReference>
<dbReference type="Pfam" id="PF02996">
    <property type="entry name" value="Prefoldin"/>
    <property type="match status" value="1"/>
</dbReference>
<feature type="non-terminal residue" evidence="6">
    <location>
        <position position="255"/>
    </location>
</feature>
<comment type="caution">
    <text evidence="6">The sequence shown here is derived from an EMBL/GenBank/DDBJ whole genome shotgun (WGS) entry which is preliminary data.</text>
</comment>
<feature type="compositionally biased region" description="Acidic residues" evidence="5">
    <location>
        <begin position="195"/>
        <end position="213"/>
    </location>
</feature>
<comment type="subcellular location">
    <subcellularLocation>
        <location evidence="1">Nucleus</location>
    </subcellularLocation>
</comment>
<proteinExistence type="inferred from homology"/>
<comment type="similarity">
    <text evidence="3">Belongs to the RNA polymerase II subunit 5-mediating protein family.</text>
</comment>
<dbReference type="InterPro" id="IPR009053">
    <property type="entry name" value="Prefoldin"/>
</dbReference>
<dbReference type="InterPro" id="IPR004127">
    <property type="entry name" value="Prefoldin_subunit_alpha"/>
</dbReference>
<feature type="region of interest" description="Disordered" evidence="5">
    <location>
        <begin position="192"/>
        <end position="237"/>
    </location>
</feature>
<dbReference type="AlphaFoldDB" id="A0A9W8AT70"/>
<accession>A0A9W8AT70</accession>
<evidence type="ECO:0000256" key="3">
    <source>
        <dbReference type="ARBA" id="ARBA00038295"/>
    </source>
</evidence>
<dbReference type="InterPro" id="IPR052255">
    <property type="entry name" value="RNA_pol_II_subunit5-mediator"/>
</dbReference>
<gene>
    <name evidence="6" type="ORF">IWQ62_002233</name>
</gene>
<feature type="coiled-coil region" evidence="4">
    <location>
        <begin position="93"/>
        <end position="120"/>
    </location>
</feature>
<dbReference type="SUPFAM" id="SSF46579">
    <property type="entry name" value="Prefoldin"/>
    <property type="match status" value="1"/>
</dbReference>
<dbReference type="GO" id="GO:0005634">
    <property type="term" value="C:nucleus"/>
    <property type="evidence" value="ECO:0007669"/>
    <property type="project" value="UniProtKB-SubCell"/>
</dbReference>
<organism evidence="6 7">
    <name type="scientific">Dispira parvispora</name>
    <dbReference type="NCBI Taxonomy" id="1520584"/>
    <lineage>
        <taxon>Eukaryota</taxon>
        <taxon>Fungi</taxon>
        <taxon>Fungi incertae sedis</taxon>
        <taxon>Zoopagomycota</taxon>
        <taxon>Kickxellomycotina</taxon>
        <taxon>Dimargaritomycetes</taxon>
        <taxon>Dimargaritales</taxon>
        <taxon>Dimargaritaceae</taxon>
        <taxon>Dispira</taxon>
    </lineage>
</organism>
<dbReference type="Proteomes" id="UP001150925">
    <property type="component" value="Unassembled WGS sequence"/>
</dbReference>
<evidence type="ECO:0000256" key="4">
    <source>
        <dbReference type="SAM" id="Coils"/>
    </source>
</evidence>
<evidence type="ECO:0000256" key="1">
    <source>
        <dbReference type="ARBA" id="ARBA00004123"/>
    </source>
</evidence>
<dbReference type="PANTHER" id="PTHR15111">
    <property type="entry name" value="RNA POLYMERASE II SUBUNIT 5-MEDIATING PROTEIN NNX3"/>
    <property type="match status" value="1"/>
</dbReference>